<dbReference type="OrthoDB" id="9880847at2"/>
<name>A0A1N7LAH7_9FLAO</name>
<evidence type="ECO:0000313" key="2">
    <source>
        <dbReference type="Proteomes" id="UP000185781"/>
    </source>
</evidence>
<gene>
    <name evidence="1" type="ORF">SAMN05421785_10291</name>
</gene>
<dbReference type="RefSeq" id="WP_076390646.1">
    <property type="nucleotide sequence ID" value="NZ_FTOV01000002.1"/>
</dbReference>
<dbReference type="STRING" id="373672.SAMN05421785_10291"/>
<proteinExistence type="predicted"/>
<organism evidence="1 2">
    <name type="scientific">Chryseobacterium gambrini</name>
    <dbReference type="NCBI Taxonomy" id="373672"/>
    <lineage>
        <taxon>Bacteria</taxon>
        <taxon>Pseudomonadati</taxon>
        <taxon>Bacteroidota</taxon>
        <taxon>Flavobacteriia</taxon>
        <taxon>Flavobacteriales</taxon>
        <taxon>Weeksellaceae</taxon>
        <taxon>Chryseobacterium group</taxon>
        <taxon>Chryseobacterium</taxon>
    </lineage>
</organism>
<dbReference type="AlphaFoldDB" id="A0A1N7LAH7"/>
<reference evidence="1 2" key="1">
    <citation type="submission" date="2017-01" db="EMBL/GenBank/DDBJ databases">
        <authorList>
            <person name="Mah S.A."/>
            <person name="Swanson W.J."/>
            <person name="Moy G.W."/>
            <person name="Vacquier V.D."/>
        </authorList>
    </citation>
    <scope>NUCLEOTIDE SEQUENCE [LARGE SCALE GENOMIC DNA]</scope>
    <source>
        <strain evidence="1 2">DSM 18014</strain>
    </source>
</reference>
<evidence type="ECO:0000313" key="1">
    <source>
        <dbReference type="EMBL" id="SIS70813.1"/>
    </source>
</evidence>
<dbReference type="EMBL" id="FTOV01000002">
    <property type="protein sequence ID" value="SIS70813.1"/>
    <property type="molecule type" value="Genomic_DNA"/>
</dbReference>
<accession>A0A1N7LAH7</accession>
<sequence>MTNEYFIKLYEPLNEDDWYIIQTNRGFYSIRIGGVNVERKINIHRYKIFYEDIEAKIKLAVTDGEWSYIILSNGKVLCFGSNYVDEEGISFGAEIRNLEDFDDSFFAEDFFNSM</sequence>
<dbReference type="Proteomes" id="UP000185781">
    <property type="component" value="Unassembled WGS sequence"/>
</dbReference>
<protein>
    <submittedName>
        <fullName evidence="1">Uncharacterized protein</fullName>
    </submittedName>
</protein>